<evidence type="ECO:0000313" key="5">
    <source>
        <dbReference type="EMBL" id="KAG0265614.1"/>
    </source>
</evidence>
<dbReference type="Proteomes" id="UP000726737">
    <property type="component" value="Unassembled WGS sequence"/>
</dbReference>
<feature type="domain" description="Crinkler effector protein N-terminal" evidence="4">
    <location>
        <begin position="5"/>
        <end position="130"/>
    </location>
</feature>
<comment type="caution">
    <text evidence="5">The sequence shown here is derived from an EMBL/GenBank/DDBJ whole genome shotgun (WGS) entry which is preliminary data.</text>
</comment>
<keyword evidence="3" id="KW-0964">Secreted</keyword>
<evidence type="ECO:0000313" key="6">
    <source>
        <dbReference type="Proteomes" id="UP000726737"/>
    </source>
</evidence>
<protein>
    <recommendedName>
        <fullName evidence="4">Crinkler effector protein N-terminal domain-containing protein</fullName>
    </recommendedName>
</protein>
<evidence type="ECO:0000256" key="2">
    <source>
        <dbReference type="ARBA" id="ARBA00004613"/>
    </source>
</evidence>
<comment type="subcellular location">
    <subcellularLocation>
        <location evidence="1">Host cell</location>
    </subcellularLocation>
    <subcellularLocation>
        <location evidence="2">Secreted</location>
    </subcellularLocation>
</comment>
<evidence type="ECO:0000256" key="3">
    <source>
        <dbReference type="ARBA" id="ARBA00022525"/>
    </source>
</evidence>
<name>A0A9P6QER4_9FUNG</name>
<dbReference type="GO" id="GO:0005576">
    <property type="term" value="C:extracellular region"/>
    <property type="evidence" value="ECO:0007669"/>
    <property type="project" value="UniProtKB-SubCell"/>
</dbReference>
<evidence type="ECO:0000259" key="4">
    <source>
        <dbReference type="Pfam" id="PF20147"/>
    </source>
</evidence>
<dbReference type="GO" id="GO:0043657">
    <property type="term" value="C:host cell"/>
    <property type="evidence" value="ECO:0007669"/>
    <property type="project" value="UniProtKB-SubCell"/>
</dbReference>
<evidence type="ECO:0000256" key="1">
    <source>
        <dbReference type="ARBA" id="ARBA00004340"/>
    </source>
</evidence>
<keyword evidence="6" id="KW-1185">Reference proteome</keyword>
<proteinExistence type="predicted"/>
<organism evidence="5 6">
    <name type="scientific">Mortierella polycephala</name>
    <dbReference type="NCBI Taxonomy" id="41804"/>
    <lineage>
        <taxon>Eukaryota</taxon>
        <taxon>Fungi</taxon>
        <taxon>Fungi incertae sedis</taxon>
        <taxon>Mucoromycota</taxon>
        <taxon>Mortierellomycotina</taxon>
        <taxon>Mortierellomycetes</taxon>
        <taxon>Mortierellales</taxon>
        <taxon>Mortierellaceae</taxon>
        <taxon>Mortierella</taxon>
    </lineage>
</organism>
<dbReference type="Pfam" id="PF20147">
    <property type="entry name" value="Crinkler"/>
    <property type="match status" value="1"/>
</dbReference>
<dbReference type="OrthoDB" id="2414517at2759"/>
<accession>A0A9P6QER4</accession>
<dbReference type="EMBL" id="JAAAJA010000029">
    <property type="protein sequence ID" value="KAG0265614.1"/>
    <property type="molecule type" value="Genomic_DNA"/>
</dbReference>
<gene>
    <name evidence="5" type="ORF">BG011_004405</name>
</gene>
<dbReference type="InterPro" id="IPR045379">
    <property type="entry name" value="Crinkler_N"/>
</dbReference>
<reference evidence="5" key="1">
    <citation type="journal article" date="2020" name="Fungal Divers.">
        <title>Resolving the Mortierellaceae phylogeny through synthesis of multi-gene phylogenetics and phylogenomics.</title>
        <authorList>
            <person name="Vandepol N."/>
            <person name="Liber J."/>
            <person name="Desiro A."/>
            <person name="Na H."/>
            <person name="Kennedy M."/>
            <person name="Barry K."/>
            <person name="Grigoriev I.V."/>
            <person name="Miller A.N."/>
            <person name="O'Donnell K."/>
            <person name="Stajich J.E."/>
            <person name="Bonito G."/>
        </authorList>
    </citation>
    <scope>NUCLEOTIDE SEQUENCE</scope>
    <source>
        <strain evidence="5">KOD948</strain>
    </source>
</reference>
<sequence length="404" mass="44893">MATTLKLFCIISGEFASNAFPISISSTDTISNLKDLIKAKKAPEYDDISADRLKLWHITIPVDDDSDDEVITATSITTKRLLEGTGKISKAFGIEVPENSSGKRLFKGKGTPSRTFKDGIPEDTIHIIVEWLLAAKDKGYKNFIVSLDSPTKNFSSYTWKDAQSQYGVGEPELIPGFDIQPKLLLDNEKTVLKHIIQDCVFKNKAYLLGPGASEAAKSSVVDSFMVGAIQSYDSDMFLAQQLQMSGMRGHGAVDFAVIDRIHHSQVLSVTEVKKEDFAQGLAQNMAELDVAVQQKKRKRMDEVDEDSGERPPVFRFKSYGIVTDSFKWILVECALDEEDVLTYRTKDIPGILDLKQGGEDAKKDCEKVFSYVLALYELMKDEIANRSAYGSPTSDTNPNKRMAI</sequence>
<dbReference type="AlphaFoldDB" id="A0A9P6QER4"/>